<organism evidence="1 2">
    <name type="scientific">Aquabacter spiritensis</name>
    <dbReference type="NCBI Taxonomy" id="933073"/>
    <lineage>
        <taxon>Bacteria</taxon>
        <taxon>Pseudomonadati</taxon>
        <taxon>Pseudomonadota</taxon>
        <taxon>Alphaproteobacteria</taxon>
        <taxon>Hyphomicrobiales</taxon>
        <taxon>Xanthobacteraceae</taxon>
        <taxon>Aquabacter</taxon>
    </lineage>
</organism>
<dbReference type="Proteomes" id="UP000294664">
    <property type="component" value="Unassembled WGS sequence"/>
</dbReference>
<dbReference type="Pfam" id="PF10931">
    <property type="entry name" value="DUF2735"/>
    <property type="match status" value="1"/>
</dbReference>
<name>A0A4R3LY53_9HYPH</name>
<dbReference type="AlphaFoldDB" id="A0A4R3LY53"/>
<dbReference type="InterPro" id="IPR021232">
    <property type="entry name" value="DUF2735"/>
</dbReference>
<proteinExistence type="predicted"/>
<gene>
    <name evidence="1" type="ORF">EDC64_1048</name>
</gene>
<comment type="caution">
    <text evidence="1">The sequence shown here is derived from an EMBL/GenBank/DDBJ whole genome shotgun (WGS) entry which is preliminary data.</text>
</comment>
<protein>
    <submittedName>
        <fullName evidence="1">Uncharacterized protein DUF2735</fullName>
    </submittedName>
</protein>
<accession>A0A4R3LY53</accession>
<dbReference type="OrthoDB" id="8001436at2"/>
<evidence type="ECO:0000313" key="1">
    <source>
        <dbReference type="EMBL" id="TCT05453.1"/>
    </source>
</evidence>
<evidence type="ECO:0000313" key="2">
    <source>
        <dbReference type="Proteomes" id="UP000294664"/>
    </source>
</evidence>
<dbReference type="EMBL" id="SMAI01000004">
    <property type="protein sequence ID" value="TCT05453.1"/>
    <property type="molecule type" value="Genomic_DNA"/>
</dbReference>
<keyword evidence="2" id="KW-1185">Reference proteome</keyword>
<dbReference type="RefSeq" id="WP_132030808.1">
    <property type="nucleotide sequence ID" value="NZ_SMAI01000004.1"/>
</dbReference>
<sequence>MTTSIQTGSAKIYKFPAGGRQGAARQQEAEKADRLAAAHVPVTFGSWYHEAAIQESDQGRKQ</sequence>
<reference evidence="1 2" key="1">
    <citation type="submission" date="2019-03" db="EMBL/GenBank/DDBJ databases">
        <title>Genomic Encyclopedia of Type Strains, Phase IV (KMG-IV): sequencing the most valuable type-strain genomes for metagenomic binning, comparative biology and taxonomic classification.</title>
        <authorList>
            <person name="Goeker M."/>
        </authorList>
    </citation>
    <scope>NUCLEOTIDE SEQUENCE [LARGE SCALE GENOMIC DNA]</scope>
    <source>
        <strain evidence="1 2">DSM 9035</strain>
    </source>
</reference>